<proteinExistence type="inferred from homology"/>
<evidence type="ECO:0000259" key="6">
    <source>
        <dbReference type="PROSITE" id="PS50240"/>
    </source>
</evidence>
<accession>A0A0A2VG30</accession>
<protein>
    <submittedName>
        <fullName evidence="7">Chymotrypsin-2</fullName>
    </submittedName>
</protein>
<dbReference type="PANTHER" id="PTHR24252:SF7">
    <property type="entry name" value="HYALIN"/>
    <property type="match status" value="1"/>
</dbReference>
<dbReference type="Pfam" id="PF00082">
    <property type="entry name" value="Peptidase_S8"/>
    <property type="match status" value="1"/>
</dbReference>
<dbReference type="HOGENOM" id="CLU_299554_0_0_1"/>
<dbReference type="InterPro" id="IPR001254">
    <property type="entry name" value="Trypsin_dom"/>
</dbReference>
<dbReference type="PROSITE" id="PS51892">
    <property type="entry name" value="SUBTILASE"/>
    <property type="match status" value="1"/>
</dbReference>
<dbReference type="Proteomes" id="UP000030106">
    <property type="component" value="Unassembled WGS sequence"/>
</dbReference>
<dbReference type="PANTHER" id="PTHR24252">
    <property type="entry name" value="ACROSIN-RELATED"/>
    <property type="match status" value="1"/>
</dbReference>
<evidence type="ECO:0000313" key="8">
    <source>
        <dbReference type="Proteomes" id="UP000030106"/>
    </source>
</evidence>
<dbReference type="CDD" id="cd00306">
    <property type="entry name" value="Peptidases_S8_S53"/>
    <property type="match status" value="1"/>
</dbReference>
<comment type="caution">
    <text evidence="7">The sequence shown here is derived from an EMBL/GenBank/DDBJ whole genome shotgun (WGS) entry which is preliminary data.</text>
</comment>
<name>A0A0A2VG30_BEABA</name>
<dbReference type="PROSITE" id="PS50240">
    <property type="entry name" value="TRYPSIN_DOM"/>
    <property type="match status" value="1"/>
</dbReference>
<evidence type="ECO:0000256" key="1">
    <source>
        <dbReference type="ARBA" id="ARBA00022670"/>
    </source>
</evidence>
<sequence length="1001" mass="110361">MKQKDAKFGQGVHAIVTNEFLQATKPHGQQELRQYAVPTLQPATRKAMQGWGEALDKMTQDAMSTGRLIEPDHGEQTEIGAGVGAQRLRGLNLPTTSERQTIDKCREDLKRLVKGKHEKILSTNCTITSSSRLTRDEPVIDLPEGLDDPYIAQGTVGYAGDLAETASELRFVTQQHVHEKMEKLVLALKRYLGNCKPPHLLRLRLSGFNRRPLETCIARPPQKGQSFASISAKQSMIADLHETDQRVPQGLGEYQLSMGYGNPVRTRTMRSLAELIELSQVERDRTRPVSVKDRYRLCYNLALSAYCLSSAAWRRLRWCKRKTFDANVFLHHDSTTGVIHDPTEAYLSCPIEAPLPQFEAGPDLKCDLNLLELGKILVEVRFWRKPDVFSEAHGRSWEEGIRRQLGLLITDHPDLLDSESPFVDAIKACLSYEGKVAAKKKTSREFLTFFEEHILKPLSILLPDCPGAEEPKEDYLSDVETQREPLTALPHKREPGPKSARAKEFMSRMQKFAISYVNPLSVKSRTPLPENRSRKVRIAVIDSGISSSDSEIRIALRDSDIGLGLRDRRIAGLRNFCGTSVDDCEDYHGHGTTVAKILLEAAPQAEIYIAKVTNSSTVSDDELHNVRKAINWAVQVWDADIINLSLAMRVESRDIDEALPHALLPGSKIIFAAAHNNAGHHEGPSWPGRKLGIIAIHCTDGDGQPLSTNASVGREDYFATLGLDIPIKEQFATTKSQYVYASGVSYATPVAAGIAANMLEILRHEASHKVNDVKKWFYNVTAIAGGQDAELGFFPYTVSLRNRGRHNCGGIIIDQSSILTAAHCIVGLTADRLSIVAGAVKLDSGGTRYQVSAIHAHPGYNSWALTNDIAVLKLASPISYNPYIRPIALATQDPPAKSGALGSGWGVSRSDGPISNTLQWISLQSLDHNVCKEQSGVTVSQICTTSANKGGMCRADSGGPLTDERITLVGVYSWTRGCGDGNPDVYASVAYHREWIRSYMG</sequence>
<dbReference type="eggNOG" id="ENOG502RV84">
    <property type="taxonomic scope" value="Eukaryota"/>
</dbReference>
<dbReference type="InterPro" id="IPR018114">
    <property type="entry name" value="TRYPSIN_HIS"/>
</dbReference>
<dbReference type="PRINTS" id="PR00722">
    <property type="entry name" value="CHYMOTRYPSIN"/>
</dbReference>
<evidence type="ECO:0000256" key="4">
    <source>
        <dbReference type="ARBA" id="ARBA00023157"/>
    </source>
</evidence>
<dbReference type="InterPro" id="IPR001314">
    <property type="entry name" value="Peptidase_S1A"/>
</dbReference>
<feature type="domain" description="Peptidase S1" evidence="6">
    <location>
        <begin position="783"/>
        <end position="1001"/>
    </location>
</feature>
<comment type="similarity">
    <text evidence="5">Belongs to the peptidase S8 family.</text>
</comment>
<dbReference type="InterPro" id="IPR009003">
    <property type="entry name" value="Peptidase_S1_PA"/>
</dbReference>
<dbReference type="InterPro" id="IPR056002">
    <property type="entry name" value="DUF7580"/>
</dbReference>
<keyword evidence="2 5" id="KW-0378">Hydrolase</keyword>
<dbReference type="InterPro" id="IPR036852">
    <property type="entry name" value="Peptidase_S8/S53_dom_sf"/>
</dbReference>
<organism evidence="7 8">
    <name type="scientific">Beauveria bassiana D1-5</name>
    <dbReference type="NCBI Taxonomy" id="1245745"/>
    <lineage>
        <taxon>Eukaryota</taxon>
        <taxon>Fungi</taxon>
        <taxon>Dikarya</taxon>
        <taxon>Ascomycota</taxon>
        <taxon>Pezizomycotina</taxon>
        <taxon>Sordariomycetes</taxon>
        <taxon>Hypocreomycetidae</taxon>
        <taxon>Hypocreales</taxon>
        <taxon>Cordycipitaceae</taxon>
        <taxon>Beauveria</taxon>
    </lineage>
</organism>
<dbReference type="Pfam" id="PF00089">
    <property type="entry name" value="Trypsin"/>
    <property type="match status" value="1"/>
</dbReference>
<evidence type="ECO:0000256" key="3">
    <source>
        <dbReference type="ARBA" id="ARBA00022825"/>
    </source>
</evidence>
<keyword evidence="1 5" id="KW-0645">Protease</keyword>
<dbReference type="InterPro" id="IPR043504">
    <property type="entry name" value="Peptidase_S1_PA_chymotrypsin"/>
</dbReference>
<dbReference type="OrthoDB" id="206201at2759"/>
<dbReference type="CDD" id="cd00190">
    <property type="entry name" value="Tryp_SPc"/>
    <property type="match status" value="1"/>
</dbReference>
<dbReference type="FunFam" id="2.40.10.10:FF:000073">
    <property type="entry name" value="Trypsin alpha"/>
    <property type="match status" value="1"/>
</dbReference>
<dbReference type="PROSITE" id="PS00134">
    <property type="entry name" value="TRYPSIN_HIS"/>
    <property type="match status" value="1"/>
</dbReference>
<dbReference type="SUPFAM" id="SSF52743">
    <property type="entry name" value="Subtilisin-like"/>
    <property type="match status" value="1"/>
</dbReference>
<dbReference type="GO" id="GO:0004252">
    <property type="term" value="F:serine-type endopeptidase activity"/>
    <property type="evidence" value="ECO:0007669"/>
    <property type="project" value="UniProtKB-UniRule"/>
</dbReference>
<feature type="active site" description="Charge relay system" evidence="5">
    <location>
        <position position="590"/>
    </location>
</feature>
<evidence type="ECO:0000256" key="5">
    <source>
        <dbReference type="PROSITE-ProRule" id="PRU01240"/>
    </source>
</evidence>
<dbReference type="Gene3D" id="3.40.50.200">
    <property type="entry name" value="Peptidase S8/S53 domain"/>
    <property type="match status" value="1"/>
</dbReference>
<dbReference type="SUPFAM" id="SSF50494">
    <property type="entry name" value="Trypsin-like serine proteases"/>
    <property type="match status" value="1"/>
</dbReference>
<feature type="active site" description="Charge relay system" evidence="5">
    <location>
        <position position="542"/>
    </location>
</feature>
<dbReference type="Gene3D" id="2.40.10.10">
    <property type="entry name" value="Trypsin-like serine proteases"/>
    <property type="match status" value="2"/>
</dbReference>
<evidence type="ECO:0000256" key="2">
    <source>
        <dbReference type="ARBA" id="ARBA00022801"/>
    </source>
</evidence>
<dbReference type="EMBL" id="ANFO01000804">
    <property type="protein sequence ID" value="KGQ06528.1"/>
    <property type="molecule type" value="Genomic_DNA"/>
</dbReference>
<dbReference type="Pfam" id="PF24476">
    <property type="entry name" value="DUF7580"/>
    <property type="match status" value="1"/>
</dbReference>
<reference evidence="7 8" key="1">
    <citation type="submission" date="2012-10" db="EMBL/GenBank/DDBJ databases">
        <title>Genome sequencing and analysis of entomopathogenic fungi Beauveria bassiana D1-5.</title>
        <authorList>
            <person name="Li Q."/>
            <person name="Wang L."/>
            <person name="Zhang Z."/>
            <person name="Wang Q."/>
            <person name="Ren J."/>
            <person name="Wang M."/>
            <person name="Xu W."/>
            <person name="Wang J."/>
            <person name="Lu Y."/>
            <person name="Du Q."/>
            <person name="Sun Z."/>
        </authorList>
    </citation>
    <scope>NUCLEOTIDE SEQUENCE [LARGE SCALE GENOMIC DNA]</scope>
    <source>
        <strain evidence="7 8">D1-5</strain>
    </source>
</reference>
<dbReference type="SMART" id="SM00020">
    <property type="entry name" value="Tryp_SPc"/>
    <property type="match status" value="1"/>
</dbReference>
<dbReference type="InterPro" id="IPR000209">
    <property type="entry name" value="Peptidase_S8/S53_dom"/>
</dbReference>
<dbReference type="STRING" id="1245745.A0A0A2VG30"/>
<dbReference type="AlphaFoldDB" id="A0A0A2VG30"/>
<evidence type="ECO:0000313" key="7">
    <source>
        <dbReference type="EMBL" id="KGQ06528.1"/>
    </source>
</evidence>
<feature type="active site" description="Charge relay system" evidence="5">
    <location>
        <position position="745"/>
    </location>
</feature>
<gene>
    <name evidence="7" type="ORF">BBAD15_g8147</name>
</gene>
<keyword evidence="3 5" id="KW-0720">Serine protease</keyword>
<dbReference type="GO" id="GO:0006508">
    <property type="term" value="P:proteolysis"/>
    <property type="evidence" value="ECO:0007669"/>
    <property type="project" value="UniProtKB-KW"/>
</dbReference>
<keyword evidence="4" id="KW-1015">Disulfide bond</keyword>